<evidence type="ECO:0000313" key="1">
    <source>
        <dbReference type="EMBL" id="QDU56238.1"/>
    </source>
</evidence>
<accession>A0A518AND9</accession>
<sequence>MADDDSDPLEQQQELAESSLPLLFETYDQAIERGLKTPVVILVDCEDEIGGQIARAWLGDDAVDDAIANNTDSETTVYARAESWKQCKQAVPETFEYLAPVFAEGPPDDGFLVVSVTAGGASALSVPMDARE</sequence>
<protein>
    <submittedName>
        <fullName evidence="1">Uncharacterized protein</fullName>
    </submittedName>
</protein>
<dbReference type="EMBL" id="CP036278">
    <property type="protein sequence ID" value="QDU56238.1"/>
    <property type="molecule type" value="Genomic_DNA"/>
</dbReference>
<dbReference type="OrthoDB" id="279242at2"/>
<keyword evidence="2" id="KW-1185">Reference proteome</keyword>
<dbReference type="AlphaFoldDB" id="A0A518AND9"/>
<proteinExistence type="predicted"/>
<name>A0A518AND9_9BACT</name>
<evidence type="ECO:0000313" key="2">
    <source>
        <dbReference type="Proteomes" id="UP000315750"/>
    </source>
</evidence>
<dbReference type="Proteomes" id="UP000315750">
    <property type="component" value="Chromosome"/>
</dbReference>
<dbReference type="RefSeq" id="WP_145247006.1">
    <property type="nucleotide sequence ID" value="NZ_CP036278.1"/>
</dbReference>
<dbReference type="KEGG" id="amuc:Pan181_24460"/>
<reference evidence="1 2" key="1">
    <citation type="submission" date="2019-02" db="EMBL/GenBank/DDBJ databases">
        <title>Deep-cultivation of Planctomycetes and their phenomic and genomic characterization uncovers novel biology.</title>
        <authorList>
            <person name="Wiegand S."/>
            <person name="Jogler M."/>
            <person name="Boedeker C."/>
            <person name="Pinto D."/>
            <person name="Vollmers J."/>
            <person name="Rivas-Marin E."/>
            <person name="Kohn T."/>
            <person name="Peeters S.H."/>
            <person name="Heuer A."/>
            <person name="Rast P."/>
            <person name="Oberbeckmann S."/>
            <person name="Bunk B."/>
            <person name="Jeske O."/>
            <person name="Meyerdierks A."/>
            <person name="Storesund J.E."/>
            <person name="Kallscheuer N."/>
            <person name="Luecker S."/>
            <person name="Lage O.M."/>
            <person name="Pohl T."/>
            <person name="Merkel B.J."/>
            <person name="Hornburger P."/>
            <person name="Mueller R.-W."/>
            <person name="Bruemmer F."/>
            <person name="Labrenz M."/>
            <person name="Spormann A.M."/>
            <person name="Op den Camp H."/>
            <person name="Overmann J."/>
            <person name="Amann R."/>
            <person name="Jetten M.S.M."/>
            <person name="Mascher T."/>
            <person name="Medema M.H."/>
            <person name="Devos D.P."/>
            <person name="Kaster A.-K."/>
            <person name="Ovreas L."/>
            <person name="Rohde M."/>
            <person name="Galperin M.Y."/>
            <person name="Jogler C."/>
        </authorList>
    </citation>
    <scope>NUCLEOTIDE SEQUENCE [LARGE SCALE GENOMIC DNA]</scope>
    <source>
        <strain evidence="1 2">Pan181</strain>
    </source>
</reference>
<organism evidence="1 2">
    <name type="scientific">Aeoliella mucimassa</name>
    <dbReference type="NCBI Taxonomy" id="2527972"/>
    <lineage>
        <taxon>Bacteria</taxon>
        <taxon>Pseudomonadati</taxon>
        <taxon>Planctomycetota</taxon>
        <taxon>Planctomycetia</taxon>
        <taxon>Pirellulales</taxon>
        <taxon>Lacipirellulaceae</taxon>
        <taxon>Aeoliella</taxon>
    </lineage>
</organism>
<gene>
    <name evidence="1" type="ORF">Pan181_24460</name>
</gene>